<reference evidence="7 8" key="1">
    <citation type="submission" date="2013-01" db="EMBL/GenBank/DDBJ databases">
        <authorList>
            <person name="Fiebig A."/>
            <person name="Goeker M."/>
            <person name="Klenk H.-P.P."/>
        </authorList>
    </citation>
    <scope>NUCLEOTIDE SEQUENCE [LARGE SCALE GENOMIC DNA]</scope>
    <source>
        <strain evidence="7 8">DSM 17069</strain>
    </source>
</reference>
<dbReference type="STRING" id="215743.ROSMUCSMR3_02650"/>
<dbReference type="Proteomes" id="UP000030021">
    <property type="component" value="Unassembled WGS sequence"/>
</dbReference>
<protein>
    <recommendedName>
        <fullName evidence="1">DNA-directed DNA polymerase</fullName>
        <ecNumber evidence="1">2.7.7.7</ecNumber>
    </recommendedName>
</protein>
<dbReference type="GO" id="GO:0003887">
    <property type="term" value="F:DNA-directed DNA polymerase activity"/>
    <property type="evidence" value="ECO:0007669"/>
    <property type="project" value="UniProtKB-EC"/>
</dbReference>
<dbReference type="CDD" id="cd06127">
    <property type="entry name" value="DEDDh"/>
    <property type="match status" value="1"/>
</dbReference>
<keyword evidence="5" id="KW-0812">Transmembrane</keyword>
<dbReference type="SMART" id="SM00479">
    <property type="entry name" value="EXOIII"/>
    <property type="match status" value="1"/>
</dbReference>
<comment type="function">
    <text evidence="2">DNA polymerase III is a complex, multichain enzyme responsible for most of the replicative synthesis in bacteria. The epsilon subunit contain the editing function and is a proofreading 3'-5' exonuclease.</text>
</comment>
<dbReference type="EC" id="2.7.7.7" evidence="1"/>
<dbReference type="GO" id="GO:0003677">
    <property type="term" value="F:DNA binding"/>
    <property type="evidence" value="ECO:0007669"/>
    <property type="project" value="InterPro"/>
</dbReference>
<evidence type="ECO:0000313" key="7">
    <source>
        <dbReference type="EMBL" id="KGM87306.1"/>
    </source>
</evidence>
<comment type="subunit">
    <text evidence="3">DNA polymerase III contains a core (composed of alpha, epsilon and theta chains) that associates with a tau subunit. This core dimerizes to form the POLIII' complex. PolIII' associates with the gamma complex (composed of gamma, delta, delta', psi and chi chains) and with the beta chain to form the complete DNA polymerase III complex.</text>
</comment>
<dbReference type="FunFam" id="3.30.420.10:FF:000045">
    <property type="entry name" value="3'-5' exonuclease DinG"/>
    <property type="match status" value="1"/>
</dbReference>
<keyword evidence="7" id="KW-0269">Exonuclease</keyword>
<dbReference type="Gene3D" id="3.30.420.10">
    <property type="entry name" value="Ribonuclease H-like superfamily/Ribonuclease H"/>
    <property type="match status" value="1"/>
</dbReference>
<dbReference type="InterPro" id="IPR006054">
    <property type="entry name" value="DnaQ"/>
</dbReference>
<organism evidence="7 8">
    <name type="scientific">Roseovarius mucosus DSM 17069</name>
    <dbReference type="NCBI Taxonomy" id="1288298"/>
    <lineage>
        <taxon>Bacteria</taxon>
        <taxon>Pseudomonadati</taxon>
        <taxon>Pseudomonadota</taxon>
        <taxon>Alphaproteobacteria</taxon>
        <taxon>Rhodobacterales</taxon>
        <taxon>Roseobacteraceae</taxon>
        <taxon>Roseovarius</taxon>
    </lineage>
</organism>
<evidence type="ECO:0000313" key="8">
    <source>
        <dbReference type="Proteomes" id="UP000030021"/>
    </source>
</evidence>
<dbReference type="InterPro" id="IPR012337">
    <property type="entry name" value="RNaseH-like_sf"/>
</dbReference>
<dbReference type="PANTHER" id="PTHR30231">
    <property type="entry name" value="DNA POLYMERASE III SUBUNIT EPSILON"/>
    <property type="match status" value="1"/>
</dbReference>
<dbReference type="SUPFAM" id="SSF55785">
    <property type="entry name" value="PYP-like sensor domain (PAS domain)"/>
    <property type="match status" value="1"/>
</dbReference>
<dbReference type="GO" id="GO:0045004">
    <property type="term" value="P:DNA replication proofreading"/>
    <property type="evidence" value="ECO:0007669"/>
    <property type="project" value="TreeGrafter"/>
</dbReference>
<evidence type="ECO:0000256" key="5">
    <source>
        <dbReference type="SAM" id="Phobius"/>
    </source>
</evidence>
<dbReference type="EMBL" id="AONH01000014">
    <property type="protein sequence ID" value="KGM87306.1"/>
    <property type="molecule type" value="Genomic_DNA"/>
</dbReference>
<keyword evidence="5" id="KW-0472">Membrane</keyword>
<proteinExistence type="predicted"/>
<evidence type="ECO:0000259" key="6">
    <source>
        <dbReference type="SMART" id="SM00479"/>
    </source>
</evidence>
<dbReference type="NCBIfam" id="TIGR00573">
    <property type="entry name" value="dnaq"/>
    <property type="match status" value="1"/>
</dbReference>
<keyword evidence="7" id="KW-0540">Nuclease</keyword>
<feature type="transmembrane region" description="Helical" evidence="5">
    <location>
        <begin position="12"/>
        <end position="36"/>
    </location>
</feature>
<dbReference type="AlphaFoldDB" id="A0A0A0HK97"/>
<dbReference type="eggNOG" id="COG2176">
    <property type="taxonomic scope" value="Bacteria"/>
</dbReference>
<evidence type="ECO:0000256" key="1">
    <source>
        <dbReference type="ARBA" id="ARBA00012417"/>
    </source>
</evidence>
<feature type="domain" description="Exonuclease" evidence="6">
    <location>
        <begin position="493"/>
        <end position="663"/>
    </location>
</feature>
<keyword evidence="7" id="KW-0378">Hydrolase</keyword>
<dbReference type="GO" id="GO:0008408">
    <property type="term" value="F:3'-5' exonuclease activity"/>
    <property type="evidence" value="ECO:0007669"/>
    <property type="project" value="TreeGrafter"/>
</dbReference>
<dbReference type="Gene3D" id="3.30.450.20">
    <property type="entry name" value="PAS domain"/>
    <property type="match status" value="1"/>
</dbReference>
<dbReference type="OrthoDB" id="9804290at2"/>
<dbReference type="PATRIC" id="fig|1288298.3.peg.2634"/>
<accession>A0A0A0HK97</accession>
<dbReference type="SUPFAM" id="SSF53098">
    <property type="entry name" value="Ribonuclease H-like"/>
    <property type="match status" value="1"/>
</dbReference>
<comment type="catalytic activity">
    <reaction evidence="4">
        <text>DNA(n) + a 2'-deoxyribonucleoside 5'-triphosphate = DNA(n+1) + diphosphate</text>
        <dbReference type="Rhea" id="RHEA:22508"/>
        <dbReference type="Rhea" id="RHEA-COMP:17339"/>
        <dbReference type="Rhea" id="RHEA-COMP:17340"/>
        <dbReference type="ChEBI" id="CHEBI:33019"/>
        <dbReference type="ChEBI" id="CHEBI:61560"/>
        <dbReference type="ChEBI" id="CHEBI:173112"/>
        <dbReference type="EC" id="2.7.7.7"/>
    </reaction>
</comment>
<dbReference type="InterPro" id="IPR036397">
    <property type="entry name" value="RNaseH_sf"/>
</dbReference>
<feature type="transmembrane region" description="Helical" evidence="5">
    <location>
        <begin position="48"/>
        <end position="70"/>
    </location>
</feature>
<dbReference type="InterPro" id="IPR000014">
    <property type="entry name" value="PAS"/>
</dbReference>
<dbReference type="GO" id="GO:0005829">
    <property type="term" value="C:cytosol"/>
    <property type="evidence" value="ECO:0007669"/>
    <property type="project" value="TreeGrafter"/>
</dbReference>
<keyword evidence="5" id="KW-1133">Transmembrane helix</keyword>
<evidence type="ECO:0000256" key="2">
    <source>
        <dbReference type="ARBA" id="ARBA00025483"/>
    </source>
</evidence>
<dbReference type="RefSeq" id="WP_037274213.1">
    <property type="nucleotide sequence ID" value="NZ_KN293981.1"/>
</dbReference>
<gene>
    <name evidence="7" type="ORF">rosmuc_02620</name>
</gene>
<dbReference type="InterPro" id="IPR035965">
    <property type="entry name" value="PAS-like_dom_sf"/>
</dbReference>
<evidence type="ECO:0000256" key="3">
    <source>
        <dbReference type="ARBA" id="ARBA00026073"/>
    </source>
</evidence>
<dbReference type="InterPro" id="IPR013520">
    <property type="entry name" value="Ribonucl_H"/>
</dbReference>
<dbReference type="eggNOG" id="COG5002">
    <property type="taxonomic scope" value="Bacteria"/>
</dbReference>
<comment type="caution">
    <text evidence="7">The sequence shown here is derived from an EMBL/GenBank/DDBJ whole genome shotgun (WGS) entry which is preliminary data.</text>
</comment>
<dbReference type="PANTHER" id="PTHR30231:SF41">
    <property type="entry name" value="DNA POLYMERASE III SUBUNIT EPSILON"/>
    <property type="match status" value="1"/>
</dbReference>
<dbReference type="Pfam" id="PF00929">
    <property type="entry name" value="RNase_T"/>
    <property type="match status" value="1"/>
</dbReference>
<dbReference type="HOGENOM" id="CLU_017573_0_0_5"/>
<keyword evidence="7" id="KW-0808">Transferase</keyword>
<name>A0A0A0HK97_9RHOB</name>
<evidence type="ECO:0000256" key="4">
    <source>
        <dbReference type="ARBA" id="ARBA00049244"/>
    </source>
</evidence>
<keyword evidence="7" id="KW-0548">Nucleotidyltransferase</keyword>
<dbReference type="CDD" id="cd00130">
    <property type="entry name" value="PAS"/>
    <property type="match status" value="1"/>
</dbReference>
<sequence>MIERLTARLGLRLRFALFFAALALGGAVVIAGALWFGYTRAGGPLDGYVIGGMVAALGVMGLAAWIGLLFDENVAKPILALASDLTTRARADVDLQIDEAQAKHLSTLAPAANAINAALSEARAARARAVERETARIAREKALFEALFRDLGEGAVVATPDNRVMLYNRMAQELLGDIGLDRPLSNVLRPEPIMDALSRMQEGRVRGHIGAETFLAASANGKRFLLGRVSPILSDEELSGHVLIFRDATEDLSAHAQQDHLFNTLLEGVRRPAATIGALLDVLQSADDLPPESRAKFRKGIEDEVARLFECLREMGVQHAGVKSRRWPMSPVAASHVFDGLSVQARVPLSVARSEAMLSCDGFAVTTLLGGLLGHLAEDGSRDGFSLSAEQDGAETRLILSWQGEAVTDGQLTGWLKAPLSTAYGDYSGRDALSAHQTDVWAEAMAGGHRIVLPLATAAPPLQPGDARPEFYDFNLPEVAGGDLAERPLSDLSFVVFDTETTGLSPRGGDEIVQIAGLRIVNGRILRGESFDMLVNPGRPIPPASTRVHHISDEMVQGAPDIVEAGRRFHDFCQGAVLVAHNAPFDLAFLRLKEKVIGRRFDNPVLCTVLMSAGLFDHSGQHTLDALCERFGITIPPEARHTAMGDTVATAEVFVRMLGLLQAKGVTTLGGAIAEEGRMTKIRKAQNY</sequence>